<dbReference type="Proteomes" id="UP001408789">
    <property type="component" value="Unassembled WGS sequence"/>
</dbReference>
<accession>A0AAP0DDL2</accession>
<feature type="compositionally biased region" description="Basic and acidic residues" evidence="1">
    <location>
        <begin position="796"/>
        <end position="814"/>
    </location>
</feature>
<keyword evidence="4" id="KW-1185">Reference proteome</keyword>
<feature type="compositionally biased region" description="Polar residues" evidence="1">
    <location>
        <begin position="437"/>
        <end position="457"/>
    </location>
</feature>
<feature type="compositionally biased region" description="Polar residues" evidence="1">
    <location>
        <begin position="542"/>
        <end position="551"/>
    </location>
</feature>
<feature type="region of interest" description="Disordered" evidence="1">
    <location>
        <begin position="1"/>
        <end position="74"/>
    </location>
</feature>
<feature type="compositionally biased region" description="Basic and acidic residues" evidence="1">
    <location>
        <begin position="257"/>
        <end position="277"/>
    </location>
</feature>
<feature type="region of interest" description="Disordered" evidence="1">
    <location>
        <begin position="527"/>
        <end position="555"/>
    </location>
</feature>
<feature type="compositionally biased region" description="Polar residues" evidence="1">
    <location>
        <begin position="21"/>
        <end position="32"/>
    </location>
</feature>
<sequence>MVTETSLTQEIGEKMNPRLNCPSSESSLTQGDSDLESTSVSSSMQGSISSATSSLDQYSSNVRGETLQNKPLKKSISRKVASFGSFMLSRRRAQSKLSQSSIKLSEDGSTTPSHTSSIEVSDESCNYVQKPMPKFTRTGSLRSVKIFRSNSKNRNRNKSSSKSKKSSIDDFLQISEESHLERATFSSTLKDSKFPEHLKYQPRPSEPEEVLPVAKLCPYQHCSLHGHHHHHEPPTKRFAYLKKRTANDPKIMTPETRSTDKSLGKKREPKVTTKKVSDRKKDVDFSIEFYAKTRSEPHSSHAHDDAEFADILFGVNSLPERKNEIPISNDRDFSDLNDKKDDNSNGSKSVLEKKRSLKKKNRISMWGMIHQHMVSGLAAETEDIGVQKLDQEKKPETKDFSDFDDVASQETEIRKMFAIKLVRDAIEKILLPEVQDDQSTTSEVMSEQDLSNKSYITSDRKEESEQDLSDKTEITSDRKEESPKPKDEEKSNMKTKKGTPSRWSYLKKVVLLTKFVKELEKVKKFNPKKPQYLPLPPEAETETVSLRQQTAGGKKNTDEWMLDYALQKVVSELAPTQKRKVALLVKAFETVAPAQDDSQESNEIQRVGSKSKGELREISESSSFTERESLTRITEDKEVAPKEPSRSDLEREKEVAPKEPSGLDLEKEKHIKMWHMIYQHVVTDIATKIGSDLLVDDEESTNSEEKNLQEVENQTERNYRLQFTQSDAVKLVRESVDEILLPDIPDSSSQDTQSIASDVASEQEEVLEKKDDDGGEARKIEKDFVQAGGVESGTGGREKEAADVEVTWREEKSGRAGTPVTPPPSIGVGGNSVREDESPGSTPSTLIDNNKKPTIEGPLSTVTRLQHQKSKNWVKLKNMIMLKRSIKALEGFRKLKPQTPQREAVISDREQERVDLRRQMMDERKKAEQWMLDYAVQHIVGKLTPTRKKRVSMLVEAFEAVVPLPEI</sequence>
<evidence type="ECO:0000313" key="3">
    <source>
        <dbReference type="EMBL" id="KAK9069248.1"/>
    </source>
</evidence>
<feature type="compositionally biased region" description="Basic and acidic residues" evidence="1">
    <location>
        <begin position="611"/>
        <end position="657"/>
    </location>
</feature>
<evidence type="ECO:0000313" key="4">
    <source>
        <dbReference type="Proteomes" id="UP001408789"/>
    </source>
</evidence>
<feature type="domain" description="Calmodulin-binding" evidence="2">
    <location>
        <begin position="479"/>
        <end position="593"/>
    </location>
</feature>
<feature type="compositionally biased region" description="Polar residues" evidence="1">
    <location>
        <begin position="839"/>
        <end position="848"/>
    </location>
</feature>
<feature type="compositionally biased region" description="Polar residues" evidence="1">
    <location>
        <begin position="107"/>
        <end position="127"/>
    </location>
</feature>
<dbReference type="Pfam" id="PF07839">
    <property type="entry name" value="CaM_binding"/>
    <property type="match status" value="2"/>
</dbReference>
<dbReference type="PANTHER" id="PTHR33923:SF3">
    <property type="entry name" value="CALMODULIN BINDING PROTEIN PICBP"/>
    <property type="match status" value="1"/>
</dbReference>
<feature type="compositionally biased region" description="Polar residues" evidence="1">
    <location>
        <begin position="55"/>
        <end position="69"/>
    </location>
</feature>
<feature type="region of interest" description="Disordered" evidence="1">
    <location>
        <begin position="742"/>
        <end position="853"/>
    </location>
</feature>
<dbReference type="SMART" id="SM01054">
    <property type="entry name" value="CaM_binding"/>
    <property type="match status" value="2"/>
</dbReference>
<reference evidence="3 4" key="1">
    <citation type="submission" date="2024-04" db="EMBL/GenBank/DDBJ databases">
        <title>The reference genome of an endangered Asteraceae, Deinandra increscens subsp. villosa, native to the Central Coast of California.</title>
        <authorList>
            <person name="Guilliams M."/>
            <person name="Hasenstab-Lehman K."/>
            <person name="Meyer R."/>
            <person name="Mcevoy S."/>
        </authorList>
    </citation>
    <scope>NUCLEOTIDE SEQUENCE [LARGE SCALE GENOMIC DNA]</scope>
    <source>
        <tissue evidence="3">Leaf</tissue>
    </source>
</reference>
<feature type="region of interest" description="Disordered" evidence="1">
    <location>
        <begin position="592"/>
        <end position="664"/>
    </location>
</feature>
<feature type="region of interest" description="Disordered" evidence="1">
    <location>
        <begin position="323"/>
        <end position="356"/>
    </location>
</feature>
<dbReference type="AlphaFoldDB" id="A0AAP0DDL2"/>
<dbReference type="InterPro" id="IPR044681">
    <property type="entry name" value="PICBP-like"/>
</dbReference>
<feature type="region of interest" description="Disordered" evidence="1">
    <location>
        <begin position="90"/>
        <end position="169"/>
    </location>
</feature>
<feature type="compositionally biased region" description="Basic and acidic residues" evidence="1">
    <location>
        <begin position="766"/>
        <end position="784"/>
    </location>
</feature>
<feature type="compositionally biased region" description="Basic and acidic residues" evidence="1">
    <location>
        <begin position="323"/>
        <end position="343"/>
    </location>
</feature>
<organism evidence="3 4">
    <name type="scientific">Deinandra increscens subsp. villosa</name>
    <dbReference type="NCBI Taxonomy" id="3103831"/>
    <lineage>
        <taxon>Eukaryota</taxon>
        <taxon>Viridiplantae</taxon>
        <taxon>Streptophyta</taxon>
        <taxon>Embryophyta</taxon>
        <taxon>Tracheophyta</taxon>
        <taxon>Spermatophyta</taxon>
        <taxon>Magnoliopsida</taxon>
        <taxon>eudicotyledons</taxon>
        <taxon>Gunneridae</taxon>
        <taxon>Pentapetalae</taxon>
        <taxon>asterids</taxon>
        <taxon>campanulids</taxon>
        <taxon>Asterales</taxon>
        <taxon>Asteraceae</taxon>
        <taxon>Asteroideae</taxon>
        <taxon>Heliantheae alliance</taxon>
        <taxon>Madieae</taxon>
        <taxon>Madiinae</taxon>
        <taxon>Deinandra</taxon>
    </lineage>
</organism>
<dbReference type="EMBL" id="JBCNJP010000014">
    <property type="protein sequence ID" value="KAK9069248.1"/>
    <property type="molecule type" value="Genomic_DNA"/>
</dbReference>
<protein>
    <recommendedName>
        <fullName evidence="2">Calmodulin-binding domain-containing protein</fullName>
    </recommendedName>
</protein>
<feature type="compositionally biased region" description="Low complexity" evidence="1">
    <location>
        <begin position="36"/>
        <end position="54"/>
    </location>
</feature>
<feature type="domain" description="Calmodulin-binding" evidence="2">
    <location>
        <begin position="850"/>
        <end position="963"/>
    </location>
</feature>
<gene>
    <name evidence="3" type="ORF">SSX86_013364</name>
</gene>
<evidence type="ECO:0000259" key="2">
    <source>
        <dbReference type="SMART" id="SM01054"/>
    </source>
</evidence>
<name>A0AAP0DDL2_9ASTR</name>
<dbReference type="PANTHER" id="PTHR33923">
    <property type="entry name" value="CALMODULIN-BINDING PROTEIN-RELATED"/>
    <property type="match status" value="1"/>
</dbReference>
<feature type="region of interest" description="Disordered" evidence="1">
    <location>
        <begin position="435"/>
        <end position="500"/>
    </location>
</feature>
<feature type="region of interest" description="Disordered" evidence="1">
    <location>
        <begin position="250"/>
        <end position="277"/>
    </location>
</feature>
<feature type="compositionally biased region" description="Polar residues" evidence="1">
    <location>
        <begin position="746"/>
        <end position="756"/>
    </location>
</feature>
<proteinExistence type="predicted"/>
<feature type="compositionally biased region" description="Basic residues" evidence="1">
    <location>
        <begin position="151"/>
        <end position="165"/>
    </location>
</feature>
<evidence type="ECO:0000256" key="1">
    <source>
        <dbReference type="SAM" id="MobiDB-lite"/>
    </source>
</evidence>
<dbReference type="GO" id="GO:0005516">
    <property type="term" value="F:calmodulin binding"/>
    <property type="evidence" value="ECO:0007669"/>
    <property type="project" value="InterPro"/>
</dbReference>
<comment type="caution">
    <text evidence="3">The sequence shown here is derived from an EMBL/GenBank/DDBJ whole genome shotgun (WGS) entry which is preliminary data.</text>
</comment>
<dbReference type="InterPro" id="IPR012417">
    <property type="entry name" value="CaM-bd_dom_pln"/>
</dbReference>
<feature type="compositionally biased region" description="Basic and acidic residues" evidence="1">
    <location>
        <begin position="458"/>
        <end position="492"/>
    </location>
</feature>